<evidence type="ECO:0000256" key="3">
    <source>
        <dbReference type="ARBA" id="ARBA00022676"/>
    </source>
</evidence>
<dbReference type="GO" id="GO:0005886">
    <property type="term" value="C:plasma membrane"/>
    <property type="evidence" value="ECO:0007669"/>
    <property type="project" value="UniProtKB-SubCell"/>
</dbReference>
<dbReference type="InterPro" id="IPR038731">
    <property type="entry name" value="RgtA/B/C-like"/>
</dbReference>
<evidence type="ECO:0000256" key="8">
    <source>
        <dbReference type="SAM" id="Phobius"/>
    </source>
</evidence>
<protein>
    <submittedName>
        <fullName evidence="10">Glycosyltransferase family 39 protein</fullName>
    </submittedName>
</protein>
<comment type="subcellular location">
    <subcellularLocation>
        <location evidence="1">Cell membrane</location>
        <topology evidence="1">Multi-pass membrane protein</topology>
    </subcellularLocation>
</comment>
<dbReference type="EMBL" id="CP060394">
    <property type="protein sequence ID" value="QNI35016.1"/>
    <property type="molecule type" value="Genomic_DNA"/>
</dbReference>
<dbReference type="KEGG" id="adin:H7849_15615"/>
<feature type="domain" description="Glycosyltransferase RgtA/B/C/D-like" evidence="9">
    <location>
        <begin position="73"/>
        <end position="230"/>
    </location>
</feature>
<evidence type="ECO:0000256" key="7">
    <source>
        <dbReference type="ARBA" id="ARBA00023136"/>
    </source>
</evidence>
<dbReference type="Pfam" id="PF13231">
    <property type="entry name" value="PMT_2"/>
    <property type="match status" value="1"/>
</dbReference>
<keyword evidence="3" id="KW-0328">Glycosyltransferase</keyword>
<dbReference type="Proteomes" id="UP000515312">
    <property type="component" value="Chromosome"/>
</dbReference>
<evidence type="ECO:0000259" key="9">
    <source>
        <dbReference type="Pfam" id="PF13231"/>
    </source>
</evidence>
<dbReference type="PANTHER" id="PTHR33908:SF3">
    <property type="entry name" value="UNDECAPRENYL PHOSPHATE-ALPHA-4-AMINO-4-DEOXY-L-ARABINOSE ARABINOSYL TRANSFERASE"/>
    <property type="match status" value="1"/>
</dbReference>
<feature type="transmembrane region" description="Helical" evidence="8">
    <location>
        <begin position="12"/>
        <end position="33"/>
    </location>
</feature>
<feature type="transmembrane region" description="Helical" evidence="8">
    <location>
        <begin position="93"/>
        <end position="112"/>
    </location>
</feature>
<evidence type="ECO:0000256" key="5">
    <source>
        <dbReference type="ARBA" id="ARBA00022692"/>
    </source>
</evidence>
<gene>
    <name evidence="10" type="ORF">H7849_15615</name>
</gene>
<feature type="transmembrane region" description="Helical" evidence="8">
    <location>
        <begin position="403"/>
        <end position="424"/>
    </location>
</feature>
<keyword evidence="7 8" id="KW-0472">Membrane</keyword>
<feature type="transmembrane region" description="Helical" evidence="8">
    <location>
        <begin position="214"/>
        <end position="232"/>
    </location>
</feature>
<dbReference type="InterPro" id="IPR050297">
    <property type="entry name" value="LipidA_mod_glycosyltrf_83"/>
</dbReference>
<keyword evidence="5 8" id="KW-0812">Transmembrane</keyword>
<name>A0A7G8BR46_9BACT</name>
<sequence length="564" mass="64069">MARFPFLGTTLETLTLFLFTAFFLFYGLVPIFGGDGIGLVGADEPRYAQIAREMLNRHDYVTPILYGKPWLEKPALYYWRAMFAFREFGVHDWSARIPSASFAFVLVTLIFLHMRRFRPGGQLDAALLTASCAGILSFARGASTDMQMAAPFCIGMLGWYAWYETNSKFWLFDLYFFVGAATLAKGPVAPFLALVIIAAFAALRKEWSILRRSIWWPGVALYFAMVLPWFIAVQKRNPNFLRVFFLEHNLERFATNRFEHEQHFWYYLPVVVLSMMPWTVIAIAALVNAVQGSMAEWRARRVKYHYMGFQRTGDAFPEFLVLWAVIPVVFFSFSESKLPGYVLPSVPPLMILSGDYLNRMRGRGLKAWLLILHGVLAGGLTTLVLLLPRLIQHSDQMPPANALIAAGATGFAATIFILITVARFGLHRLRIATMIPIVILLLFLYGIGPFFGFGQIASTKGTVQLIDLTYSARPLSKILQQISPPDGTVAVFRVRRDVEFGLSFYRNRKVVNYEHEGIPKEQHILIARESYVDELRQKLTGRRYEPLFVYPAQNLVVYAVAAEE</sequence>
<dbReference type="GO" id="GO:0010041">
    <property type="term" value="P:response to iron(III) ion"/>
    <property type="evidence" value="ECO:0007669"/>
    <property type="project" value="TreeGrafter"/>
</dbReference>
<evidence type="ECO:0000256" key="6">
    <source>
        <dbReference type="ARBA" id="ARBA00022989"/>
    </source>
</evidence>
<evidence type="ECO:0000313" key="11">
    <source>
        <dbReference type="Proteomes" id="UP000515312"/>
    </source>
</evidence>
<dbReference type="PANTHER" id="PTHR33908">
    <property type="entry name" value="MANNOSYLTRANSFERASE YKCB-RELATED"/>
    <property type="match status" value="1"/>
</dbReference>
<feature type="transmembrane region" description="Helical" evidence="8">
    <location>
        <begin position="431"/>
        <end position="453"/>
    </location>
</feature>
<evidence type="ECO:0000313" key="10">
    <source>
        <dbReference type="EMBL" id="QNI35016.1"/>
    </source>
</evidence>
<feature type="transmembrane region" description="Helical" evidence="8">
    <location>
        <begin position="174"/>
        <end position="202"/>
    </location>
</feature>
<feature type="transmembrane region" description="Helical" evidence="8">
    <location>
        <begin position="315"/>
        <end position="333"/>
    </location>
</feature>
<reference evidence="10 11" key="1">
    <citation type="submission" date="2020-08" db="EMBL/GenBank/DDBJ databases">
        <title>Edaphobacter telluris sp. nov. and Acidobacterium dinghuensis sp. nov., two acidobacteria isolated from forest soil.</title>
        <authorList>
            <person name="Fu J."/>
            <person name="Qiu L."/>
        </authorList>
    </citation>
    <scope>NUCLEOTIDE SEQUENCE [LARGE SCALE GENOMIC DNA]</scope>
    <source>
        <strain evidence="10">4Y35</strain>
    </source>
</reference>
<dbReference type="GO" id="GO:0009103">
    <property type="term" value="P:lipopolysaccharide biosynthetic process"/>
    <property type="evidence" value="ECO:0007669"/>
    <property type="project" value="UniProtKB-ARBA"/>
</dbReference>
<proteinExistence type="predicted"/>
<dbReference type="AlphaFoldDB" id="A0A7G8BR46"/>
<feature type="transmembrane region" description="Helical" evidence="8">
    <location>
        <begin position="369"/>
        <end position="391"/>
    </location>
</feature>
<feature type="transmembrane region" description="Helical" evidence="8">
    <location>
        <begin position="146"/>
        <end position="162"/>
    </location>
</feature>
<keyword evidence="4 10" id="KW-0808">Transferase</keyword>
<evidence type="ECO:0000256" key="4">
    <source>
        <dbReference type="ARBA" id="ARBA00022679"/>
    </source>
</evidence>
<organism evidence="10 11">
    <name type="scientific">Alloacidobacterium dinghuense</name>
    <dbReference type="NCBI Taxonomy" id="2763107"/>
    <lineage>
        <taxon>Bacteria</taxon>
        <taxon>Pseudomonadati</taxon>
        <taxon>Acidobacteriota</taxon>
        <taxon>Terriglobia</taxon>
        <taxon>Terriglobales</taxon>
        <taxon>Acidobacteriaceae</taxon>
        <taxon>Alloacidobacterium</taxon>
    </lineage>
</organism>
<dbReference type="GO" id="GO:0016763">
    <property type="term" value="F:pentosyltransferase activity"/>
    <property type="evidence" value="ECO:0007669"/>
    <property type="project" value="TreeGrafter"/>
</dbReference>
<accession>A0A7G8BR46</accession>
<feature type="transmembrane region" description="Helical" evidence="8">
    <location>
        <begin position="264"/>
        <end position="294"/>
    </location>
</feature>
<keyword evidence="11" id="KW-1185">Reference proteome</keyword>
<evidence type="ECO:0000256" key="1">
    <source>
        <dbReference type="ARBA" id="ARBA00004651"/>
    </source>
</evidence>
<evidence type="ECO:0000256" key="2">
    <source>
        <dbReference type="ARBA" id="ARBA00022475"/>
    </source>
</evidence>
<keyword evidence="6 8" id="KW-1133">Transmembrane helix</keyword>
<keyword evidence="2" id="KW-1003">Cell membrane</keyword>